<dbReference type="Pfam" id="PF07642">
    <property type="entry name" value="BBP2"/>
    <property type="match status" value="1"/>
</dbReference>
<dbReference type="AlphaFoldDB" id="H2BSL6"/>
<dbReference type="STRING" id="865937.Gilli_2992"/>
<dbReference type="InterPro" id="IPR011486">
    <property type="entry name" value="BBP2"/>
</dbReference>
<organism evidence="1 2">
    <name type="scientific">Gillisia limnaea (strain DSM 15749 / LMG 21470 / R-8282)</name>
    <dbReference type="NCBI Taxonomy" id="865937"/>
    <lineage>
        <taxon>Bacteria</taxon>
        <taxon>Pseudomonadati</taxon>
        <taxon>Bacteroidota</taxon>
        <taxon>Flavobacteriia</taxon>
        <taxon>Flavobacteriales</taxon>
        <taxon>Flavobacteriaceae</taxon>
        <taxon>Gillisia</taxon>
    </lineage>
</organism>
<name>H2BSL6_GILLR</name>
<evidence type="ECO:0000313" key="1">
    <source>
        <dbReference type="EMBL" id="EHQ03602.1"/>
    </source>
</evidence>
<reference evidence="2" key="1">
    <citation type="journal article" date="2012" name="Stand. Genomic Sci.">
        <title>Genome sequence of the Antarctic rhodopsins-containing flavobacterium Gillisia limnaea type strain (R-8282(T)).</title>
        <authorList>
            <person name="Riedel T."/>
            <person name="Held B."/>
            <person name="Nolan M."/>
            <person name="Lucas S."/>
            <person name="Lapidus A."/>
            <person name="Tice H."/>
            <person name="Del Rio T.G."/>
            <person name="Cheng J.F."/>
            <person name="Han C."/>
            <person name="Tapia R."/>
            <person name="Goodwin L.A."/>
            <person name="Pitluck S."/>
            <person name="Liolios K."/>
            <person name="Mavromatis K."/>
            <person name="Pagani I."/>
            <person name="Ivanova N."/>
            <person name="Mikhailova N."/>
            <person name="Pati A."/>
            <person name="Chen A."/>
            <person name="Palaniappan K."/>
            <person name="Land M."/>
            <person name="Rohde M."/>
            <person name="Tindall B.J."/>
            <person name="Detter J.C."/>
            <person name="Goker M."/>
            <person name="Bristow J."/>
            <person name="Eisen J.A."/>
            <person name="Markowitz V."/>
            <person name="Hugenholtz P."/>
            <person name="Kyrpides N.C."/>
            <person name="Klenk H.P."/>
            <person name="Woyke T."/>
        </authorList>
    </citation>
    <scope>NUCLEOTIDE SEQUENCE [LARGE SCALE GENOMIC DNA]</scope>
    <source>
        <strain evidence="2">DSM 15749 / LMG 21470 / R-8282</strain>
    </source>
</reference>
<protein>
    <submittedName>
        <fullName evidence="1">Uncharacterized protein</fullName>
    </submittedName>
</protein>
<proteinExistence type="predicted"/>
<gene>
    <name evidence="1" type="ORF">Gilli_2992</name>
</gene>
<dbReference type="OrthoDB" id="1114561at2"/>
<keyword evidence="2" id="KW-1185">Reference proteome</keyword>
<sequence length="364" mass="40091">MIKITITNIRKILIILCLGFSINPLMAQESEGIEGFISKLSIQGSVDTYFRTNFNGLNKFEYNENGDIIGSPQAPATSFANDPGFALGMANLIFGYEGEKVGFVADLVIGPRGEDAVFLSGPSTNLVNQLYVYYNVSEKLTLTLGNFNTFLGYEVISPVGNFNYSTSYMFSYGPFSHTGLKAEYSFSDKWSGMLAIMNPTDWTEFDPFGLYSFGGQLGYSNDSGNAYLNILYGEQAPNTSATFQIDLTTGWDITPVFYLGLNTTYSSNGEGFYGAAFYPQFKTTENFALGLRAEYFEEMEDGGPVYGAGVRTYDFTLTGNYTVGSLTIKPELRLDRVSEDVFVNTDLVPTNKLSSFILAAVYAF</sequence>
<accession>H2BSL6</accession>
<dbReference type="HOGENOM" id="CLU_047565_1_0_10"/>
<dbReference type="eggNOG" id="ENOG502Z8GX">
    <property type="taxonomic scope" value="Bacteria"/>
</dbReference>
<dbReference type="Proteomes" id="UP000003844">
    <property type="component" value="Unassembled WGS sequence"/>
</dbReference>
<dbReference type="RefSeq" id="WP_006989908.1">
    <property type="nucleotide sequence ID" value="NZ_JH594606.1"/>
</dbReference>
<dbReference type="EMBL" id="JH594606">
    <property type="protein sequence ID" value="EHQ03602.1"/>
    <property type="molecule type" value="Genomic_DNA"/>
</dbReference>
<evidence type="ECO:0000313" key="2">
    <source>
        <dbReference type="Proteomes" id="UP000003844"/>
    </source>
</evidence>